<dbReference type="AlphaFoldDB" id="A0A165ZIP0"/>
<accession>A0A165ZIP0</accession>
<evidence type="ECO:0000313" key="2">
    <source>
        <dbReference type="Proteomes" id="UP000076532"/>
    </source>
</evidence>
<reference evidence="1 2" key="1">
    <citation type="journal article" date="2016" name="Mol. Biol. Evol.">
        <title>Comparative Genomics of Early-Diverging Mushroom-Forming Fungi Provides Insights into the Origins of Lignocellulose Decay Capabilities.</title>
        <authorList>
            <person name="Nagy L.G."/>
            <person name="Riley R."/>
            <person name="Tritt A."/>
            <person name="Adam C."/>
            <person name="Daum C."/>
            <person name="Floudas D."/>
            <person name="Sun H."/>
            <person name="Yadav J.S."/>
            <person name="Pangilinan J."/>
            <person name="Larsson K.H."/>
            <person name="Matsuura K."/>
            <person name="Barry K."/>
            <person name="Labutti K."/>
            <person name="Kuo R."/>
            <person name="Ohm R.A."/>
            <person name="Bhattacharya S.S."/>
            <person name="Shirouzu T."/>
            <person name="Yoshinaga Y."/>
            <person name="Martin F.M."/>
            <person name="Grigoriev I.V."/>
            <person name="Hibbett D.S."/>
        </authorList>
    </citation>
    <scope>NUCLEOTIDE SEQUENCE [LARGE SCALE GENOMIC DNA]</scope>
    <source>
        <strain evidence="1 2">CBS 109695</strain>
    </source>
</reference>
<gene>
    <name evidence="1" type="ORF">FIBSPDRAFT_899591</name>
</gene>
<evidence type="ECO:0000313" key="1">
    <source>
        <dbReference type="EMBL" id="KZP10632.1"/>
    </source>
</evidence>
<proteinExistence type="predicted"/>
<sequence>MCKRNNTAVQVGGHYRVNDDTRPTQLEDSISLAVKCPSSSFSCHLNSFDNAGEERALAPGFFLKYNFLPFYLATASIKSSSSLSTPSGRASQPVGRVLDMVLLHLVITI</sequence>
<protein>
    <submittedName>
        <fullName evidence="1">Uncharacterized protein</fullName>
    </submittedName>
</protein>
<keyword evidence="2" id="KW-1185">Reference proteome</keyword>
<name>A0A165ZIP0_9AGAM</name>
<dbReference type="EMBL" id="KV417676">
    <property type="protein sequence ID" value="KZP10632.1"/>
    <property type="molecule type" value="Genomic_DNA"/>
</dbReference>
<organism evidence="1 2">
    <name type="scientific">Athelia psychrophila</name>
    <dbReference type="NCBI Taxonomy" id="1759441"/>
    <lineage>
        <taxon>Eukaryota</taxon>
        <taxon>Fungi</taxon>
        <taxon>Dikarya</taxon>
        <taxon>Basidiomycota</taxon>
        <taxon>Agaricomycotina</taxon>
        <taxon>Agaricomycetes</taxon>
        <taxon>Agaricomycetidae</taxon>
        <taxon>Atheliales</taxon>
        <taxon>Atheliaceae</taxon>
        <taxon>Athelia</taxon>
    </lineage>
</organism>
<dbReference type="Proteomes" id="UP000076532">
    <property type="component" value="Unassembled WGS sequence"/>
</dbReference>